<evidence type="ECO:0000256" key="1">
    <source>
        <dbReference type="ARBA" id="ARBA00022729"/>
    </source>
</evidence>
<name>A0ABY5IWL9_9FLAO</name>
<feature type="domain" description="Secretion system C-terminal sorting" evidence="3">
    <location>
        <begin position="259"/>
        <end position="335"/>
    </location>
</feature>
<keyword evidence="1 2" id="KW-0732">Signal</keyword>
<dbReference type="Proteomes" id="UP001059844">
    <property type="component" value="Chromosome"/>
</dbReference>
<dbReference type="NCBIfam" id="TIGR04183">
    <property type="entry name" value="Por_Secre_tail"/>
    <property type="match status" value="1"/>
</dbReference>
<organism evidence="4 5">
    <name type="scientific">Flavobacterium cerinum</name>
    <dbReference type="NCBI Taxonomy" id="2502784"/>
    <lineage>
        <taxon>Bacteria</taxon>
        <taxon>Pseudomonadati</taxon>
        <taxon>Bacteroidota</taxon>
        <taxon>Flavobacteriia</taxon>
        <taxon>Flavobacteriales</taxon>
        <taxon>Flavobacteriaceae</taxon>
        <taxon>Flavobacterium</taxon>
    </lineage>
</organism>
<dbReference type="Pfam" id="PF18962">
    <property type="entry name" value="Por_Secre_tail"/>
    <property type="match status" value="1"/>
</dbReference>
<evidence type="ECO:0000259" key="3">
    <source>
        <dbReference type="Pfam" id="PF18962"/>
    </source>
</evidence>
<evidence type="ECO:0000313" key="5">
    <source>
        <dbReference type="Proteomes" id="UP001059844"/>
    </source>
</evidence>
<dbReference type="RefSeq" id="WP_256551440.1">
    <property type="nucleotide sequence ID" value="NZ_CP101751.1"/>
</dbReference>
<accession>A0ABY5IWL9</accession>
<feature type="signal peptide" evidence="2">
    <location>
        <begin position="1"/>
        <end position="24"/>
    </location>
</feature>
<feature type="chain" id="PRO_5045189356" evidence="2">
    <location>
        <begin position="25"/>
        <end position="339"/>
    </location>
</feature>
<gene>
    <name evidence="4" type="ORF">NOX80_00745</name>
</gene>
<proteinExistence type="predicted"/>
<dbReference type="EMBL" id="CP101751">
    <property type="protein sequence ID" value="UUC45754.1"/>
    <property type="molecule type" value="Genomic_DNA"/>
</dbReference>
<reference evidence="4" key="1">
    <citation type="submission" date="2022-07" db="EMBL/GenBank/DDBJ databases">
        <title>Isolation, identification, and degradation of a PFOSA degrading strain from sewage treatment plant.</title>
        <authorList>
            <person name="Zhang L."/>
            <person name="Huo Y."/>
        </authorList>
    </citation>
    <scope>NUCLEOTIDE SEQUENCE</scope>
    <source>
        <strain evidence="4">C1</strain>
    </source>
</reference>
<dbReference type="InterPro" id="IPR026444">
    <property type="entry name" value="Secre_tail"/>
</dbReference>
<protein>
    <submittedName>
        <fullName evidence="4">T9SS type A sorting domain-containing protein</fullName>
    </submittedName>
</protein>
<evidence type="ECO:0000256" key="2">
    <source>
        <dbReference type="SAM" id="SignalP"/>
    </source>
</evidence>
<evidence type="ECO:0000313" key="4">
    <source>
        <dbReference type="EMBL" id="UUC45754.1"/>
    </source>
</evidence>
<keyword evidence="5" id="KW-1185">Reference proteome</keyword>
<sequence length="339" mass="36250">MKKTTQKNLLALLTMALMGITASAQSFYTNGGLSTGTNTSNGSTPSPAGYTWSELQSVGGATNTNLGFGAIFNTAATTNLRIADNFTVTSTMNLTTVDLFCYQTGSTGTTPPIDQMRVQIWNGDPSVVTSTVVAGNMTANIYNASASGEANMYRIGNNTPGTTRKIWRISGNLTATLAPGTYWVDFQVHATNDGSIFFPAVTVPGSVSLAGWNAKQYSGTAWAGIVDAGSTQPMDMPFILNYQAFLGTESFVTNNKMLLYPNPATNVLNLKVNYNATQAIPGRVAIYDLKGSKVLDQKLVLADGDNYPVNIETLNKGVYMVQTFDVDNNEIVKTKLVKE</sequence>